<comment type="caution">
    <text evidence="2">The sequence shown here is derived from an EMBL/GenBank/DDBJ whole genome shotgun (WGS) entry which is preliminary data.</text>
</comment>
<dbReference type="EMBL" id="JAMHKS010000064">
    <property type="protein sequence ID" value="MCU6676784.1"/>
    <property type="molecule type" value="Genomic_DNA"/>
</dbReference>
<keyword evidence="1" id="KW-1133">Transmembrane helix</keyword>
<keyword evidence="1" id="KW-0472">Membrane</keyword>
<dbReference type="PANTHER" id="PTHR30199">
    <property type="entry name" value="MFS FAMILY TRANSPORTER, PREDICTED SUBSTRATE BENZOATE"/>
    <property type="match status" value="1"/>
</dbReference>
<dbReference type="InterPro" id="IPR004711">
    <property type="entry name" value="Benzoate_Transporter"/>
</dbReference>
<feature type="transmembrane region" description="Helical" evidence="1">
    <location>
        <begin position="12"/>
        <end position="36"/>
    </location>
</feature>
<keyword evidence="1" id="KW-0812">Transmembrane</keyword>
<feature type="transmembrane region" description="Helical" evidence="1">
    <location>
        <begin position="119"/>
        <end position="138"/>
    </location>
</feature>
<dbReference type="Pfam" id="PF03594">
    <property type="entry name" value="BenE"/>
    <property type="match status" value="1"/>
</dbReference>
<feature type="transmembrane region" description="Helical" evidence="1">
    <location>
        <begin position="205"/>
        <end position="224"/>
    </location>
</feature>
<sequence length="388" mass="39853">MRPPSLTFPTLLSGFVAVLVGYASSAAIIWQAAAAAGATAPQIAGWMTSLGIGMGISTLALSWWYKAPVLTAWSTPGAALLATSLQGVTLSETIGIFIFANALILICGISGLFARLMKIIPHSLAAAMLAGVLLRFGLQAFSNLEGHLLLCGSMLLAWLVTKAFAPRYAIVATLLVGSVVAALKGDVVTDRLTFAVVMPEFIAPTFNLTTLISIGLPFFLVTMASQNAPGFATIKASGYPVAVSPLMVFTGGLALLLSPFGVYSICIAAITAAICQSPDAHPDASKRWLAAAAAGVFYLLAGIFGGSISGLMAALPLSWIQTLAGLALLGTIGGSLHQALHNEAERDAAIVTFLLTASGATLAGIGSAFWGLVAGGICYALLLRTRRA</sequence>
<dbReference type="NCBIfam" id="TIGR00843">
    <property type="entry name" value="benE"/>
    <property type="match status" value="1"/>
</dbReference>
<dbReference type="PANTHER" id="PTHR30199:SF0">
    <property type="entry name" value="INNER MEMBRANE PROTEIN YDCO"/>
    <property type="match status" value="1"/>
</dbReference>
<organism evidence="2 3">
    <name type="scientific">Leclercia tamurae</name>
    <dbReference type="NCBI Taxonomy" id="2926467"/>
    <lineage>
        <taxon>Bacteria</taxon>
        <taxon>Pseudomonadati</taxon>
        <taxon>Pseudomonadota</taxon>
        <taxon>Gammaproteobacteria</taxon>
        <taxon>Enterobacterales</taxon>
        <taxon>Enterobacteriaceae</taxon>
        <taxon>Leclercia</taxon>
    </lineage>
</organism>
<feature type="transmembrane region" description="Helical" evidence="1">
    <location>
        <begin position="168"/>
        <end position="185"/>
    </location>
</feature>
<feature type="transmembrane region" description="Helical" evidence="1">
    <location>
        <begin position="43"/>
        <end position="65"/>
    </location>
</feature>
<dbReference type="Proteomes" id="UP001062027">
    <property type="component" value="Unassembled WGS sequence"/>
</dbReference>
<feature type="transmembrane region" description="Helical" evidence="1">
    <location>
        <begin position="349"/>
        <end position="382"/>
    </location>
</feature>
<name>A0ABT2R7C7_9ENTR</name>
<feature type="transmembrane region" description="Helical" evidence="1">
    <location>
        <begin position="94"/>
        <end position="114"/>
    </location>
</feature>
<reference evidence="2" key="1">
    <citation type="submission" date="2022-05" db="EMBL/GenBank/DDBJ databases">
        <title>Description of a novel species of Leclercia; Leclercia tamurae and the Proposal for a Novel Genus Silvania gen. nov. Containing Two Novel Species Silvania hatchlandensis sp. nov. and Silvania confinis sp. nov. Isolated from the Rhizosphere of Oak.</title>
        <authorList>
            <person name="Maddock D.W."/>
            <person name="Brady C.L."/>
            <person name="Denman S."/>
            <person name="Arnold D."/>
        </authorList>
    </citation>
    <scope>NUCLEOTIDE SEQUENCE</scope>
    <source>
        <strain evidence="2">H6S3</strain>
    </source>
</reference>
<protein>
    <submittedName>
        <fullName evidence="2">Benzoate/H(+) symporter BenE family transporter</fullName>
    </submittedName>
</protein>
<accession>A0ABT2R7C7</accession>
<feature type="transmembrane region" description="Helical" evidence="1">
    <location>
        <begin position="288"/>
        <end position="313"/>
    </location>
</feature>
<dbReference type="RefSeq" id="WP_262660993.1">
    <property type="nucleotide sequence ID" value="NZ_JAMHKS010000064.1"/>
</dbReference>
<evidence type="ECO:0000313" key="3">
    <source>
        <dbReference type="Proteomes" id="UP001062027"/>
    </source>
</evidence>
<evidence type="ECO:0000256" key="1">
    <source>
        <dbReference type="SAM" id="Phobius"/>
    </source>
</evidence>
<keyword evidence="3" id="KW-1185">Reference proteome</keyword>
<proteinExistence type="predicted"/>
<evidence type="ECO:0000313" key="2">
    <source>
        <dbReference type="EMBL" id="MCU6676784.1"/>
    </source>
</evidence>
<gene>
    <name evidence="2" type="ORF">M8318_03770</name>
</gene>